<dbReference type="PANTHER" id="PTHR47707:SF1">
    <property type="entry name" value="NUDIX HYDROLASE FAMILY PROTEIN"/>
    <property type="match status" value="1"/>
</dbReference>
<evidence type="ECO:0000313" key="14">
    <source>
        <dbReference type="EMBL" id="QXO16160.1"/>
    </source>
</evidence>
<dbReference type="PANTHER" id="PTHR47707">
    <property type="entry name" value="8-OXO-DGTP DIPHOSPHATASE"/>
    <property type="match status" value="1"/>
</dbReference>
<evidence type="ECO:0000256" key="11">
    <source>
        <dbReference type="ARBA" id="ARBA00041979"/>
    </source>
</evidence>
<evidence type="ECO:0000259" key="13">
    <source>
        <dbReference type="PROSITE" id="PS51462"/>
    </source>
</evidence>
<dbReference type="GO" id="GO:0006281">
    <property type="term" value="P:DNA repair"/>
    <property type="evidence" value="ECO:0007669"/>
    <property type="project" value="UniProtKB-KW"/>
</dbReference>
<name>A0A975U729_9VIBR</name>
<dbReference type="AlphaFoldDB" id="A0A975U729"/>
<organism evidence="14 15">
    <name type="scientific">Vibrio ostreae</name>
    <dbReference type="NCBI Taxonomy" id="2841925"/>
    <lineage>
        <taxon>Bacteria</taxon>
        <taxon>Pseudomonadati</taxon>
        <taxon>Pseudomonadota</taxon>
        <taxon>Gammaproteobacteria</taxon>
        <taxon>Vibrionales</taxon>
        <taxon>Vibrionaceae</taxon>
        <taxon>Vibrio</taxon>
    </lineage>
</organism>
<dbReference type="Proteomes" id="UP000694232">
    <property type="component" value="Chromosome 2"/>
</dbReference>
<evidence type="ECO:0000256" key="12">
    <source>
        <dbReference type="ARBA" id="ARBA00042798"/>
    </source>
</evidence>
<evidence type="ECO:0000256" key="4">
    <source>
        <dbReference type="ARBA" id="ARBA00022763"/>
    </source>
</evidence>
<dbReference type="RefSeq" id="WP_218561901.1">
    <property type="nucleotide sequence ID" value="NZ_CP076642.1"/>
</dbReference>
<evidence type="ECO:0000256" key="3">
    <source>
        <dbReference type="ARBA" id="ARBA00022723"/>
    </source>
</evidence>
<dbReference type="Pfam" id="PF00293">
    <property type="entry name" value="NUDIX"/>
    <property type="match status" value="1"/>
</dbReference>
<dbReference type="GO" id="GO:0046872">
    <property type="term" value="F:metal ion binding"/>
    <property type="evidence" value="ECO:0007669"/>
    <property type="project" value="UniProtKB-KW"/>
</dbReference>
<comment type="similarity">
    <text evidence="2">Belongs to the Nudix hydrolase family.</text>
</comment>
<evidence type="ECO:0000256" key="9">
    <source>
        <dbReference type="ARBA" id="ARBA00040794"/>
    </source>
</evidence>
<keyword evidence="3" id="KW-0479">Metal-binding</keyword>
<proteinExistence type="inferred from homology"/>
<evidence type="ECO:0000256" key="10">
    <source>
        <dbReference type="ARBA" id="ARBA00041592"/>
    </source>
</evidence>
<protein>
    <recommendedName>
        <fullName evidence="9">8-oxo-dGTP diphosphatase</fullName>
    </recommendedName>
    <alternativeName>
        <fullName evidence="12">7,8-dihydro-8-oxoguanine-triphosphatase</fullName>
    </alternativeName>
    <alternativeName>
        <fullName evidence="11">Mutator protein MutT</fullName>
    </alternativeName>
    <alternativeName>
        <fullName evidence="10">dGTP pyrophosphohydrolase</fullName>
    </alternativeName>
</protein>
<keyword evidence="7" id="KW-0234">DNA repair</keyword>
<dbReference type="KEGG" id="vos:KNV97_01145"/>
<keyword evidence="4" id="KW-0227">DNA damage</keyword>
<keyword evidence="6" id="KW-0460">Magnesium</keyword>
<evidence type="ECO:0000313" key="15">
    <source>
        <dbReference type="Proteomes" id="UP000694232"/>
    </source>
</evidence>
<evidence type="ECO:0000256" key="8">
    <source>
        <dbReference type="ARBA" id="ARBA00036904"/>
    </source>
</evidence>
<sequence>MEVFQCVSFLVVKDNQVLLEKRSAEKTCDPNLVAIPGGHIEAGESQQEALARELLEELAITPMESVYLCSLYHPTNELQLLHYYVIPAWQGEIGCHEADEVFWRPINPDWVDTRADKLALAEYLRLFQTGILSA</sequence>
<dbReference type="PROSITE" id="PS51462">
    <property type="entry name" value="NUDIX"/>
    <property type="match status" value="1"/>
</dbReference>
<dbReference type="GO" id="GO:0044716">
    <property type="term" value="F:8-oxo-GDP phosphatase activity"/>
    <property type="evidence" value="ECO:0007669"/>
    <property type="project" value="TreeGrafter"/>
</dbReference>
<comment type="catalytic activity">
    <reaction evidence="8">
        <text>8-oxo-GTP + H2O = 8-oxo-GMP + diphosphate + H(+)</text>
        <dbReference type="Rhea" id="RHEA:67616"/>
        <dbReference type="ChEBI" id="CHEBI:15377"/>
        <dbReference type="ChEBI" id="CHEBI:15378"/>
        <dbReference type="ChEBI" id="CHEBI:33019"/>
        <dbReference type="ChEBI" id="CHEBI:143553"/>
        <dbReference type="ChEBI" id="CHEBI:145694"/>
    </reaction>
</comment>
<evidence type="ECO:0000256" key="1">
    <source>
        <dbReference type="ARBA" id="ARBA00001946"/>
    </source>
</evidence>
<dbReference type="GO" id="GO:0035539">
    <property type="term" value="F:8-oxo-7,8-dihydrodeoxyguanosine triphosphate pyrophosphatase activity"/>
    <property type="evidence" value="ECO:0007669"/>
    <property type="project" value="TreeGrafter"/>
</dbReference>
<gene>
    <name evidence="14" type="ORF">KNV97_01145</name>
</gene>
<dbReference type="InterPro" id="IPR000086">
    <property type="entry name" value="NUDIX_hydrolase_dom"/>
</dbReference>
<dbReference type="GO" id="GO:0008413">
    <property type="term" value="F:8-oxo-7,8-dihydroguanosine triphosphate pyrophosphatase activity"/>
    <property type="evidence" value="ECO:0007669"/>
    <property type="project" value="TreeGrafter"/>
</dbReference>
<evidence type="ECO:0000256" key="6">
    <source>
        <dbReference type="ARBA" id="ARBA00022842"/>
    </source>
</evidence>
<evidence type="ECO:0000256" key="2">
    <source>
        <dbReference type="ARBA" id="ARBA00005582"/>
    </source>
</evidence>
<keyword evidence="5" id="KW-0378">Hydrolase</keyword>
<dbReference type="EMBL" id="CP076642">
    <property type="protein sequence ID" value="QXO16160.1"/>
    <property type="molecule type" value="Genomic_DNA"/>
</dbReference>
<keyword evidence="15" id="KW-1185">Reference proteome</keyword>
<dbReference type="GO" id="GO:0044715">
    <property type="term" value="F:8-oxo-dGDP phosphatase activity"/>
    <property type="evidence" value="ECO:0007669"/>
    <property type="project" value="TreeGrafter"/>
</dbReference>
<feature type="domain" description="Nudix hydrolase" evidence="13">
    <location>
        <begin position="2"/>
        <end position="126"/>
    </location>
</feature>
<comment type="cofactor">
    <cofactor evidence="1">
        <name>Mg(2+)</name>
        <dbReference type="ChEBI" id="CHEBI:18420"/>
    </cofactor>
</comment>
<evidence type="ECO:0000256" key="5">
    <source>
        <dbReference type="ARBA" id="ARBA00022801"/>
    </source>
</evidence>
<dbReference type="InterPro" id="IPR047127">
    <property type="entry name" value="MutT-like"/>
</dbReference>
<reference evidence="14" key="1">
    <citation type="submission" date="2021-06" db="EMBL/GenBank/DDBJ databases">
        <title>Vibrio nov. sp., novel gut bacterium isolated from Yellow Sea oyster.</title>
        <authorList>
            <person name="Muhammad N."/>
            <person name="Nguyen T.H."/>
            <person name="Lee Y.-J."/>
            <person name="Ko J."/>
            <person name="Kim S.-G."/>
        </authorList>
    </citation>
    <scope>NUCLEOTIDE SEQUENCE</scope>
    <source>
        <strain evidence="14">OG9-811</strain>
    </source>
</reference>
<evidence type="ECO:0000256" key="7">
    <source>
        <dbReference type="ARBA" id="ARBA00023204"/>
    </source>
</evidence>
<accession>A0A975U729</accession>